<evidence type="ECO:0000313" key="2">
    <source>
        <dbReference type="EMBL" id="BAJ04060.1"/>
    </source>
</evidence>
<name>D4ZDZ9_SHEVD</name>
<dbReference type="EMBL" id="AP011177">
    <property type="protein sequence ID" value="BAJ04060.1"/>
    <property type="molecule type" value="Genomic_DNA"/>
</dbReference>
<dbReference type="eggNOG" id="COG3468">
    <property type="taxonomic scope" value="Bacteria"/>
</dbReference>
<accession>D4ZDZ9</accession>
<protein>
    <recommendedName>
        <fullName evidence="4">DUF3014 domain-containing protein</fullName>
    </recommendedName>
</protein>
<sequence>MQVNQEDRIVPQEKSANTNTLAIIAIAAVVSFIAGGAYYYFSADDLTSAPLPIEVAEIIPQEPVITPIDIPEPVIPEPVESVEAAIEIKPEVQVEALPSLSNSDGYIHKKTVELSDGMSIESLLVERDLIRHFVVFVDNLAQGELARKVSPLKAPDRVFTVSDITNKTYINPDSYHRYDLYADFIVNLDEQQLAATYKELTPLMGEAFEELGYGEMSFNQRMLEAIDIMLAAPIIELPIELDGVSVNYQFVDPQLEALPNAQKFLIRMGPENTKKVKAALRKLKKHLAG</sequence>
<keyword evidence="3" id="KW-1185">Reference proteome</keyword>
<dbReference type="RefSeq" id="WP_013053351.1">
    <property type="nucleotide sequence ID" value="NC_014012.1"/>
</dbReference>
<dbReference type="STRING" id="637905.SVI_4089"/>
<dbReference type="KEGG" id="svo:SVI_4089"/>
<organism evidence="2 3">
    <name type="scientific">Shewanella violacea (strain JCM 10179 / CIP 106290 / LMG 19151 / DSS12)</name>
    <dbReference type="NCBI Taxonomy" id="637905"/>
    <lineage>
        <taxon>Bacteria</taxon>
        <taxon>Pseudomonadati</taxon>
        <taxon>Pseudomonadota</taxon>
        <taxon>Gammaproteobacteria</taxon>
        <taxon>Alteromonadales</taxon>
        <taxon>Shewanellaceae</taxon>
        <taxon>Shewanella</taxon>
    </lineage>
</organism>
<evidence type="ECO:0008006" key="4">
    <source>
        <dbReference type="Google" id="ProtNLM"/>
    </source>
</evidence>
<keyword evidence="1" id="KW-0472">Membrane</keyword>
<dbReference type="AlphaFoldDB" id="D4ZDZ9"/>
<proteinExistence type="predicted"/>
<gene>
    <name evidence="2" type="ordered locus">SVI_4089</name>
</gene>
<dbReference type="InterPro" id="IPR021382">
    <property type="entry name" value="DUF3014"/>
</dbReference>
<dbReference type="Proteomes" id="UP000002350">
    <property type="component" value="Chromosome"/>
</dbReference>
<dbReference type="OrthoDB" id="5502479at2"/>
<keyword evidence="1" id="KW-0812">Transmembrane</keyword>
<dbReference type="HOGENOM" id="CLU_068472_0_1_6"/>
<dbReference type="Pfam" id="PF11219">
    <property type="entry name" value="DUF3014"/>
    <property type="match status" value="1"/>
</dbReference>
<feature type="transmembrane region" description="Helical" evidence="1">
    <location>
        <begin position="21"/>
        <end position="41"/>
    </location>
</feature>
<evidence type="ECO:0000313" key="3">
    <source>
        <dbReference type="Proteomes" id="UP000002350"/>
    </source>
</evidence>
<keyword evidence="1" id="KW-1133">Transmembrane helix</keyword>
<evidence type="ECO:0000256" key="1">
    <source>
        <dbReference type="SAM" id="Phobius"/>
    </source>
</evidence>
<reference evidence="3" key="1">
    <citation type="journal article" date="2010" name="Mol. Biosyst.">
        <title>Complete genome sequence and comparative analysis of Shewanella violacea, a psychrophilic and piezophilic bacterium from deep sea floor sediments.</title>
        <authorList>
            <person name="Aono E."/>
            <person name="Baba T."/>
            <person name="Ara T."/>
            <person name="Nishi T."/>
            <person name="Nakamichi T."/>
            <person name="Inamoto E."/>
            <person name="Toyonaga H."/>
            <person name="Hasegawa M."/>
            <person name="Takai Y."/>
            <person name="Okumura Y."/>
            <person name="Baba M."/>
            <person name="Tomita M."/>
            <person name="Kato C."/>
            <person name="Oshima T."/>
            <person name="Nakasone K."/>
            <person name="Mori H."/>
        </authorList>
    </citation>
    <scope>NUCLEOTIDE SEQUENCE [LARGE SCALE GENOMIC DNA]</scope>
    <source>
        <strain evidence="3">JCM 10179 / CIP 106290 / LMG 19151 / DSS12</strain>
    </source>
</reference>